<dbReference type="STRING" id="4540.A0A3L6TQ58"/>
<evidence type="ECO:0000313" key="1">
    <source>
        <dbReference type="EMBL" id="RLN42340.1"/>
    </source>
</evidence>
<reference evidence="2" key="1">
    <citation type="journal article" date="2019" name="Nat. Commun.">
        <title>The genome of broomcorn millet.</title>
        <authorList>
            <person name="Zou C."/>
            <person name="Miki D."/>
            <person name="Li D."/>
            <person name="Tang Q."/>
            <person name="Xiao L."/>
            <person name="Rajput S."/>
            <person name="Deng P."/>
            <person name="Jia W."/>
            <person name="Huang R."/>
            <person name="Zhang M."/>
            <person name="Sun Y."/>
            <person name="Hu J."/>
            <person name="Fu X."/>
            <person name="Schnable P.S."/>
            <person name="Li F."/>
            <person name="Zhang H."/>
            <person name="Feng B."/>
            <person name="Zhu X."/>
            <person name="Liu R."/>
            <person name="Schnable J.C."/>
            <person name="Zhu J.-K."/>
            <person name="Zhang H."/>
        </authorList>
    </citation>
    <scope>NUCLEOTIDE SEQUENCE [LARGE SCALE GENOMIC DNA]</scope>
</reference>
<dbReference type="AlphaFoldDB" id="A0A3L6TQ58"/>
<organism evidence="1 2">
    <name type="scientific">Panicum miliaceum</name>
    <name type="common">Proso millet</name>
    <name type="synonym">Broomcorn millet</name>
    <dbReference type="NCBI Taxonomy" id="4540"/>
    <lineage>
        <taxon>Eukaryota</taxon>
        <taxon>Viridiplantae</taxon>
        <taxon>Streptophyta</taxon>
        <taxon>Embryophyta</taxon>
        <taxon>Tracheophyta</taxon>
        <taxon>Spermatophyta</taxon>
        <taxon>Magnoliopsida</taxon>
        <taxon>Liliopsida</taxon>
        <taxon>Poales</taxon>
        <taxon>Poaceae</taxon>
        <taxon>PACMAD clade</taxon>
        <taxon>Panicoideae</taxon>
        <taxon>Panicodae</taxon>
        <taxon>Paniceae</taxon>
        <taxon>Panicinae</taxon>
        <taxon>Panicum</taxon>
        <taxon>Panicum sect. Panicum</taxon>
    </lineage>
</organism>
<dbReference type="Proteomes" id="UP000275267">
    <property type="component" value="Unassembled WGS sequence"/>
</dbReference>
<keyword evidence="2" id="KW-1185">Reference proteome</keyword>
<evidence type="ECO:0000313" key="2">
    <source>
        <dbReference type="Proteomes" id="UP000275267"/>
    </source>
</evidence>
<sequence length="120" mass="13023">MLHDAQHAHSSPCLPAEPWRRFPFPGFYETKHRDEAACVKAAVAAALAAASSASTSDEDITVLTVVEDERKGPLLQTHCHGHSHGYGHSRSHGHELVQAEGREGDESEHVRSVLVSQVVV</sequence>
<comment type="caution">
    <text evidence="1">The sequence shown here is derived from an EMBL/GenBank/DDBJ whole genome shotgun (WGS) entry which is preliminary data.</text>
</comment>
<protein>
    <submittedName>
        <fullName evidence="1">Zinc transporter protein ZIP7</fullName>
    </submittedName>
</protein>
<dbReference type="EMBL" id="PQIB02000001">
    <property type="protein sequence ID" value="RLN42340.1"/>
    <property type="molecule type" value="Genomic_DNA"/>
</dbReference>
<accession>A0A3L6TQ58</accession>
<name>A0A3L6TQ58_PANMI</name>
<proteinExistence type="predicted"/>
<gene>
    <name evidence="1" type="ORF">C2845_PM01G08350</name>
</gene>